<keyword evidence="3" id="KW-0813">Transport</keyword>
<keyword evidence="5" id="KW-0997">Cell inner membrane</keyword>
<dbReference type="GO" id="GO:0098797">
    <property type="term" value="C:plasma membrane protein complex"/>
    <property type="evidence" value="ECO:0007669"/>
    <property type="project" value="TreeGrafter"/>
</dbReference>
<proteinExistence type="inferred from homology"/>
<keyword evidence="6" id="KW-0812">Transmembrane</keyword>
<evidence type="ECO:0000259" key="10">
    <source>
        <dbReference type="PROSITE" id="PS52015"/>
    </source>
</evidence>
<dbReference type="NCBIfam" id="TIGR01352">
    <property type="entry name" value="tonB_Cterm"/>
    <property type="match status" value="1"/>
</dbReference>
<dbReference type="InterPro" id="IPR037682">
    <property type="entry name" value="TonB_C"/>
</dbReference>
<dbReference type="PANTHER" id="PTHR33446:SF2">
    <property type="entry name" value="PROTEIN TONB"/>
    <property type="match status" value="1"/>
</dbReference>
<dbReference type="Pfam" id="PF03544">
    <property type="entry name" value="TonB_C"/>
    <property type="match status" value="1"/>
</dbReference>
<organism evidence="11 12">
    <name type="scientific">Chitinophaga flava</name>
    <dbReference type="NCBI Taxonomy" id="2259036"/>
    <lineage>
        <taxon>Bacteria</taxon>
        <taxon>Pseudomonadati</taxon>
        <taxon>Bacteroidota</taxon>
        <taxon>Chitinophagia</taxon>
        <taxon>Chitinophagales</taxon>
        <taxon>Chitinophagaceae</taxon>
        <taxon>Chitinophaga</taxon>
    </lineage>
</organism>
<evidence type="ECO:0000256" key="9">
    <source>
        <dbReference type="ARBA" id="ARBA00023136"/>
    </source>
</evidence>
<evidence type="ECO:0000256" key="1">
    <source>
        <dbReference type="ARBA" id="ARBA00004383"/>
    </source>
</evidence>
<evidence type="ECO:0000256" key="8">
    <source>
        <dbReference type="ARBA" id="ARBA00022989"/>
    </source>
</evidence>
<feature type="domain" description="TonB C-terminal" evidence="10">
    <location>
        <begin position="201"/>
        <end position="294"/>
    </location>
</feature>
<evidence type="ECO:0000256" key="6">
    <source>
        <dbReference type="ARBA" id="ARBA00022692"/>
    </source>
</evidence>
<evidence type="ECO:0000256" key="7">
    <source>
        <dbReference type="ARBA" id="ARBA00022927"/>
    </source>
</evidence>
<dbReference type="GO" id="GO:0015031">
    <property type="term" value="P:protein transport"/>
    <property type="evidence" value="ECO:0007669"/>
    <property type="project" value="UniProtKB-KW"/>
</dbReference>
<evidence type="ECO:0000313" key="11">
    <source>
        <dbReference type="EMBL" id="RBL88245.1"/>
    </source>
</evidence>
<dbReference type="Gene3D" id="3.30.1150.10">
    <property type="match status" value="1"/>
</dbReference>
<keyword evidence="7" id="KW-0653">Protein transport</keyword>
<gene>
    <name evidence="11" type="ORF">DF182_16735</name>
</gene>
<dbReference type="InterPro" id="IPR051045">
    <property type="entry name" value="TonB-dependent_transducer"/>
</dbReference>
<protein>
    <submittedName>
        <fullName evidence="11">Energy transducer TonB</fullName>
    </submittedName>
</protein>
<dbReference type="Proteomes" id="UP000253410">
    <property type="component" value="Unassembled WGS sequence"/>
</dbReference>
<comment type="similarity">
    <text evidence="2">Belongs to the TonB family.</text>
</comment>
<dbReference type="OrthoDB" id="1039448at2"/>
<sequence>MENIFLPHLIKKQITMDSAKIPGNDFLDILFDGRNKDYGAYALRSRYDRRVRNAVIGTASIVLVMVGGFVLNNTLSAKENISKPELFDKTTTLTQIDQPEQDPVIPPPVQATPPPAAAPTIDFASLKVVPNDQVNPEDEPPKISDIGNQTIGLKNTEGDLNGVADGLADVSAGTPGVVIAPVAPEREEIVSFVEIMPEFPGGEAALMKYLQKNLRYPNMAQENGIQGAVYVQFVVSKDGTISQIKTVGATKGGGLEEEALRVVGKMPNWRAGKQNGRTVNVLYNLPIRFSLENQ</sequence>
<name>A0A365XRN5_9BACT</name>
<dbReference type="SUPFAM" id="SSF74653">
    <property type="entry name" value="TolA/TonB C-terminal domain"/>
    <property type="match status" value="1"/>
</dbReference>
<comment type="subcellular location">
    <subcellularLocation>
        <location evidence="1">Cell inner membrane</location>
        <topology evidence="1">Single-pass membrane protein</topology>
        <orientation evidence="1">Periplasmic side</orientation>
    </subcellularLocation>
</comment>
<dbReference type="PANTHER" id="PTHR33446">
    <property type="entry name" value="PROTEIN TONB-RELATED"/>
    <property type="match status" value="1"/>
</dbReference>
<dbReference type="GO" id="GO:0031992">
    <property type="term" value="F:energy transducer activity"/>
    <property type="evidence" value="ECO:0007669"/>
    <property type="project" value="TreeGrafter"/>
</dbReference>
<dbReference type="AlphaFoldDB" id="A0A365XRN5"/>
<evidence type="ECO:0000256" key="2">
    <source>
        <dbReference type="ARBA" id="ARBA00006555"/>
    </source>
</evidence>
<keyword evidence="9" id="KW-0472">Membrane</keyword>
<evidence type="ECO:0000256" key="3">
    <source>
        <dbReference type="ARBA" id="ARBA00022448"/>
    </source>
</evidence>
<comment type="caution">
    <text evidence="11">The sequence shown here is derived from an EMBL/GenBank/DDBJ whole genome shotgun (WGS) entry which is preliminary data.</text>
</comment>
<accession>A0A365XRN5</accession>
<evidence type="ECO:0000313" key="12">
    <source>
        <dbReference type="Proteomes" id="UP000253410"/>
    </source>
</evidence>
<dbReference type="PROSITE" id="PS52015">
    <property type="entry name" value="TONB_CTD"/>
    <property type="match status" value="1"/>
</dbReference>
<keyword evidence="8" id="KW-1133">Transmembrane helix</keyword>
<evidence type="ECO:0000256" key="5">
    <source>
        <dbReference type="ARBA" id="ARBA00022519"/>
    </source>
</evidence>
<keyword evidence="4" id="KW-1003">Cell membrane</keyword>
<dbReference type="EMBL" id="QFFJ01000002">
    <property type="protein sequence ID" value="RBL88245.1"/>
    <property type="molecule type" value="Genomic_DNA"/>
</dbReference>
<evidence type="ECO:0000256" key="4">
    <source>
        <dbReference type="ARBA" id="ARBA00022475"/>
    </source>
</evidence>
<dbReference type="InterPro" id="IPR006260">
    <property type="entry name" value="TonB/TolA_C"/>
</dbReference>
<dbReference type="GO" id="GO:0055085">
    <property type="term" value="P:transmembrane transport"/>
    <property type="evidence" value="ECO:0007669"/>
    <property type="project" value="InterPro"/>
</dbReference>
<reference evidence="11 12" key="1">
    <citation type="submission" date="2018-05" db="EMBL/GenBank/DDBJ databases">
        <title>Chitinophaga sp. K3CV102501T nov., isolated from isolated from a monsoon evergreen broad-leaved forest soil.</title>
        <authorList>
            <person name="Lv Y."/>
        </authorList>
    </citation>
    <scope>NUCLEOTIDE SEQUENCE [LARGE SCALE GENOMIC DNA]</scope>
    <source>
        <strain evidence="11 12">GDMCC 1.1325</strain>
    </source>
</reference>
<keyword evidence="12" id="KW-1185">Reference proteome</keyword>